<accession>A0A0L0V2A8</accession>
<feature type="chain" id="PRO_5005549318" description="RING-type domain-containing protein" evidence="6">
    <location>
        <begin position="26"/>
        <end position="306"/>
    </location>
</feature>
<evidence type="ECO:0000256" key="6">
    <source>
        <dbReference type="SAM" id="SignalP"/>
    </source>
</evidence>
<evidence type="ECO:0000256" key="2">
    <source>
        <dbReference type="ARBA" id="ARBA00022771"/>
    </source>
</evidence>
<keyword evidence="3" id="KW-0862">Zinc</keyword>
<organism evidence="8 9">
    <name type="scientific">Puccinia striiformis f. sp. tritici PST-78</name>
    <dbReference type="NCBI Taxonomy" id="1165861"/>
    <lineage>
        <taxon>Eukaryota</taxon>
        <taxon>Fungi</taxon>
        <taxon>Dikarya</taxon>
        <taxon>Basidiomycota</taxon>
        <taxon>Pucciniomycotina</taxon>
        <taxon>Pucciniomycetes</taxon>
        <taxon>Pucciniales</taxon>
        <taxon>Pucciniaceae</taxon>
        <taxon>Puccinia</taxon>
    </lineage>
</organism>
<keyword evidence="6" id="KW-0732">Signal</keyword>
<dbReference type="Proteomes" id="UP000054564">
    <property type="component" value="Unassembled WGS sequence"/>
</dbReference>
<keyword evidence="2 4" id="KW-0863">Zinc-finger</keyword>
<dbReference type="STRING" id="1165861.A0A0L0V2A8"/>
<keyword evidence="9" id="KW-1185">Reference proteome</keyword>
<evidence type="ECO:0000313" key="9">
    <source>
        <dbReference type="Proteomes" id="UP000054564"/>
    </source>
</evidence>
<dbReference type="SMART" id="SM00184">
    <property type="entry name" value="RING"/>
    <property type="match status" value="1"/>
</dbReference>
<comment type="caution">
    <text evidence="8">The sequence shown here is derived from an EMBL/GenBank/DDBJ whole genome shotgun (WGS) entry which is preliminary data.</text>
</comment>
<evidence type="ECO:0000256" key="4">
    <source>
        <dbReference type="PROSITE-ProRule" id="PRU00175"/>
    </source>
</evidence>
<evidence type="ECO:0000256" key="5">
    <source>
        <dbReference type="SAM" id="Phobius"/>
    </source>
</evidence>
<keyword evidence="5" id="KW-0472">Membrane</keyword>
<evidence type="ECO:0000313" key="8">
    <source>
        <dbReference type="EMBL" id="KNE93433.1"/>
    </source>
</evidence>
<feature type="signal peptide" evidence="6">
    <location>
        <begin position="1"/>
        <end position="25"/>
    </location>
</feature>
<dbReference type="InterPro" id="IPR001841">
    <property type="entry name" value="Znf_RING"/>
</dbReference>
<dbReference type="InterPro" id="IPR013083">
    <property type="entry name" value="Znf_RING/FYVE/PHD"/>
</dbReference>
<dbReference type="SUPFAM" id="SSF57850">
    <property type="entry name" value="RING/U-box"/>
    <property type="match status" value="1"/>
</dbReference>
<evidence type="ECO:0000256" key="1">
    <source>
        <dbReference type="ARBA" id="ARBA00022723"/>
    </source>
</evidence>
<dbReference type="GO" id="GO:0008270">
    <property type="term" value="F:zinc ion binding"/>
    <property type="evidence" value="ECO:0007669"/>
    <property type="project" value="UniProtKB-KW"/>
</dbReference>
<dbReference type="Gene3D" id="3.30.40.10">
    <property type="entry name" value="Zinc/RING finger domain, C3HC4 (zinc finger)"/>
    <property type="match status" value="1"/>
</dbReference>
<gene>
    <name evidence="8" type="ORF">PSTG_13255</name>
</gene>
<keyword evidence="5" id="KW-0812">Transmembrane</keyword>
<protein>
    <recommendedName>
        <fullName evidence="7">RING-type domain-containing protein</fullName>
    </recommendedName>
</protein>
<dbReference type="AlphaFoldDB" id="A0A0L0V2A8"/>
<name>A0A0L0V2A8_9BASI</name>
<evidence type="ECO:0000259" key="7">
    <source>
        <dbReference type="PROSITE" id="PS50089"/>
    </source>
</evidence>
<evidence type="ECO:0000256" key="3">
    <source>
        <dbReference type="ARBA" id="ARBA00022833"/>
    </source>
</evidence>
<keyword evidence="5" id="KW-1133">Transmembrane helix</keyword>
<dbReference type="PROSITE" id="PS50089">
    <property type="entry name" value="ZF_RING_2"/>
    <property type="match status" value="1"/>
</dbReference>
<dbReference type="OrthoDB" id="6105938at2759"/>
<sequence>MIEWLFLLLVERAWLFGVIVGNCLGSIPPQELSRIADPVPDVEFQSASESEGVQPICANRLIEPRPSASESDDRELAHPLPALEWDTSRNRREVIIPIHNEEARIGGRTTTINPSHFTIGESSCSHVDPEISASKKEDATHSVGQKFETNVECPICLTPFDPSSPDLPLPWDCGHRYDRDCLDSYLYLDKPRKTHRCPVCNAPLRRDGVPVEAPIDRPVGISEDMEIRRAIWQLQMNEITARERSRAVVQTANRSLSGWQSDFRISRSNPHLSECLYLYRIFLAMLSLIVLSFIFKYFFNYVGGQY</sequence>
<dbReference type="Pfam" id="PF13445">
    <property type="entry name" value="zf-RING_UBOX"/>
    <property type="match status" value="1"/>
</dbReference>
<keyword evidence="1" id="KW-0479">Metal-binding</keyword>
<feature type="domain" description="RING-type" evidence="7">
    <location>
        <begin position="153"/>
        <end position="201"/>
    </location>
</feature>
<proteinExistence type="predicted"/>
<reference evidence="9" key="1">
    <citation type="submission" date="2014-03" db="EMBL/GenBank/DDBJ databases">
        <title>The Genome Sequence of Puccinia striiformis f. sp. tritici PST-78.</title>
        <authorList>
            <consortium name="The Broad Institute Genome Sequencing Platform"/>
            <person name="Cuomo C."/>
            <person name="Hulbert S."/>
            <person name="Chen X."/>
            <person name="Walker B."/>
            <person name="Young S.K."/>
            <person name="Zeng Q."/>
            <person name="Gargeya S."/>
            <person name="Fitzgerald M."/>
            <person name="Haas B."/>
            <person name="Abouelleil A."/>
            <person name="Alvarado L."/>
            <person name="Arachchi H.M."/>
            <person name="Berlin A.M."/>
            <person name="Chapman S.B."/>
            <person name="Goldberg J."/>
            <person name="Griggs A."/>
            <person name="Gujja S."/>
            <person name="Hansen M."/>
            <person name="Howarth C."/>
            <person name="Imamovic A."/>
            <person name="Larimer J."/>
            <person name="McCowan C."/>
            <person name="Montmayeur A."/>
            <person name="Murphy C."/>
            <person name="Neiman D."/>
            <person name="Pearson M."/>
            <person name="Priest M."/>
            <person name="Roberts A."/>
            <person name="Saif S."/>
            <person name="Shea T."/>
            <person name="Sisk P."/>
            <person name="Sykes S."/>
            <person name="Wortman J."/>
            <person name="Nusbaum C."/>
            <person name="Birren B."/>
        </authorList>
    </citation>
    <scope>NUCLEOTIDE SEQUENCE [LARGE SCALE GENOMIC DNA]</scope>
    <source>
        <strain evidence="9">race PST-78</strain>
    </source>
</reference>
<dbReference type="EMBL" id="AJIL01000138">
    <property type="protein sequence ID" value="KNE93433.1"/>
    <property type="molecule type" value="Genomic_DNA"/>
</dbReference>
<feature type="transmembrane region" description="Helical" evidence="5">
    <location>
        <begin position="277"/>
        <end position="299"/>
    </location>
</feature>
<dbReference type="InterPro" id="IPR027370">
    <property type="entry name" value="Znf-RING_euk"/>
</dbReference>